<dbReference type="SUPFAM" id="SSF56784">
    <property type="entry name" value="HAD-like"/>
    <property type="match status" value="1"/>
</dbReference>
<dbReference type="CDD" id="cd07525">
    <property type="entry name" value="HAD_like"/>
    <property type="match status" value="1"/>
</dbReference>
<organism evidence="1 2">
    <name type="scientific">Terrihabitans rhizophilus</name>
    <dbReference type="NCBI Taxonomy" id="3092662"/>
    <lineage>
        <taxon>Bacteria</taxon>
        <taxon>Pseudomonadati</taxon>
        <taxon>Pseudomonadota</taxon>
        <taxon>Alphaproteobacteria</taxon>
        <taxon>Hyphomicrobiales</taxon>
        <taxon>Terrihabitans</taxon>
    </lineage>
</organism>
<dbReference type="Pfam" id="PF13344">
    <property type="entry name" value="Hydrolase_6"/>
    <property type="match status" value="1"/>
</dbReference>
<dbReference type="InterPro" id="IPR036412">
    <property type="entry name" value="HAD-like_sf"/>
</dbReference>
<evidence type="ECO:0000313" key="1">
    <source>
        <dbReference type="EMBL" id="MDX6806882.1"/>
    </source>
</evidence>
<dbReference type="Gene3D" id="3.40.50.1000">
    <property type="entry name" value="HAD superfamily/HAD-like"/>
    <property type="match status" value="2"/>
</dbReference>
<name>A0ABU4RPY4_9HYPH</name>
<dbReference type="PANTHER" id="PTHR19288:SF90">
    <property type="entry name" value="OS08G0542600 PROTEIN"/>
    <property type="match status" value="1"/>
</dbReference>
<dbReference type="NCBIfam" id="TIGR01460">
    <property type="entry name" value="HAD-SF-IIA"/>
    <property type="match status" value="1"/>
</dbReference>
<dbReference type="Pfam" id="PF13242">
    <property type="entry name" value="Hydrolase_like"/>
    <property type="match status" value="1"/>
</dbReference>
<gene>
    <name evidence="1" type="ORF">SCD90_12480</name>
</gene>
<dbReference type="NCBIfam" id="TIGR01459">
    <property type="entry name" value="HAD-SF-IIA-hyp4"/>
    <property type="match status" value="1"/>
</dbReference>
<comment type="caution">
    <text evidence="1">The sequence shown here is derived from an EMBL/GenBank/DDBJ whole genome shotgun (WGS) entry which is preliminary data.</text>
</comment>
<dbReference type="RefSeq" id="WP_319845004.1">
    <property type="nucleotide sequence ID" value="NZ_JAXAFJ010000007.1"/>
</dbReference>
<dbReference type="EMBL" id="JAXAFJ010000007">
    <property type="protein sequence ID" value="MDX6806882.1"/>
    <property type="molecule type" value="Genomic_DNA"/>
</dbReference>
<dbReference type="GO" id="GO:0016787">
    <property type="term" value="F:hydrolase activity"/>
    <property type="evidence" value="ECO:0007669"/>
    <property type="project" value="UniProtKB-KW"/>
</dbReference>
<proteinExistence type="predicted"/>
<keyword evidence="2" id="KW-1185">Reference proteome</keyword>
<dbReference type="InterPro" id="IPR023214">
    <property type="entry name" value="HAD_sf"/>
</dbReference>
<dbReference type="Proteomes" id="UP001274321">
    <property type="component" value="Unassembled WGS sequence"/>
</dbReference>
<dbReference type="InterPro" id="IPR006357">
    <property type="entry name" value="HAD-SF_hydro_IIA"/>
</dbReference>
<dbReference type="PANTHER" id="PTHR19288">
    <property type="entry name" value="4-NITROPHENYLPHOSPHATASE-RELATED"/>
    <property type="match status" value="1"/>
</dbReference>
<accession>A0ABU4RPY4</accession>
<sequence>MNQIFTLPPGSGLSSLVANYDVVLCDVWGVLHNGVAAWPSASEALVKFRGMGGTVVLVSNAPRPVRDVEAMLDQLGVPRGAYDAIITSGAVTRTEIDRRGIKFIHPIGPQRDNGLFDGLELVPVEEAQLAVVTGLEDDTRETPEDYRTRLTDMHAHGLDLICANPDRVVERGDQLVWCAGAVAELYEQVGGEVLYIGKPFPGIYERALEIASTLRGSPVPKARALAIGDSMITDVAGANAFGVDCLFVTGGIHGADIGHPPVTEAYNHILRTAKPMPVGWTHRLSWD</sequence>
<evidence type="ECO:0000313" key="2">
    <source>
        <dbReference type="Proteomes" id="UP001274321"/>
    </source>
</evidence>
<keyword evidence="1" id="KW-0378">Hydrolase</keyword>
<reference evidence="1 2" key="1">
    <citation type="submission" date="2023-11" db="EMBL/GenBank/DDBJ databases">
        <authorList>
            <person name="Bao R."/>
        </authorList>
    </citation>
    <scope>NUCLEOTIDE SEQUENCE [LARGE SCALE GENOMIC DNA]</scope>
    <source>
        <strain evidence="1 2">PJ23</strain>
    </source>
</reference>
<dbReference type="InterPro" id="IPR006356">
    <property type="entry name" value="HAD-SF_hydro_IIA_hyp3"/>
</dbReference>
<protein>
    <submittedName>
        <fullName evidence="1">TIGR01459 family HAD-type hydrolase</fullName>
    </submittedName>
</protein>